<keyword evidence="1" id="KW-0812">Transmembrane</keyword>
<name>A0A948RVB2_UNCEI</name>
<dbReference type="Gene3D" id="3.30.160.150">
    <property type="entry name" value="Lipoprotein like domain"/>
    <property type="match status" value="1"/>
</dbReference>
<accession>A0A948RVB2</accession>
<gene>
    <name evidence="2" type="ORF">KJ970_12230</name>
</gene>
<dbReference type="AlphaFoldDB" id="A0A948RVB2"/>
<dbReference type="Proteomes" id="UP000777784">
    <property type="component" value="Unassembled WGS sequence"/>
</dbReference>
<comment type="caution">
    <text evidence="2">The sequence shown here is derived from an EMBL/GenBank/DDBJ whole genome shotgun (WGS) entry which is preliminary data.</text>
</comment>
<dbReference type="Pfam" id="PF04390">
    <property type="entry name" value="LptE"/>
    <property type="match status" value="1"/>
</dbReference>
<dbReference type="PROSITE" id="PS51257">
    <property type="entry name" value="PROKAR_LIPOPROTEIN"/>
    <property type="match status" value="1"/>
</dbReference>
<keyword evidence="1" id="KW-1133">Transmembrane helix</keyword>
<organism evidence="2 3">
    <name type="scientific">Eiseniibacteriota bacterium</name>
    <dbReference type="NCBI Taxonomy" id="2212470"/>
    <lineage>
        <taxon>Bacteria</taxon>
        <taxon>Candidatus Eiseniibacteriota</taxon>
    </lineage>
</organism>
<dbReference type="GO" id="GO:0043165">
    <property type="term" value="P:Gram-negative-bacterium-type cell outer membrane assembly"/>
    <property type="evidence" value="ECO:0007669"/>
    <property type="project" value="InterPro"/>
</dbReference>
<evidence type="ECO:0008006" key="4">
    <source>
        <dbReference type="Google" id="ProtNLM"/>
    </source>
</evidence>
<sequence length="174" mass="19049">MKRAITTSLGGLRVGLFAVFICGCGYSFSGSSLPSYIKTIAIPVLENQSLDYQVADEVTQALVDRFISDNRLKVAPISQADAVLQGVLNAYENKVYGYSRDEAPEQYIVIMKISLALTDRVKNREIWAEENLVASGVYSPGGLIPGGPTSEEEARQKALEDLANDVLSRTLEQW</sequence>
<dbReference type="EMBL" id="JAHJDP010000072">
    <property type="protein sequence ID" value="MBU2691685.1"/>
    <property type="molecule type" value="Genomic_DNA"/>
</dbReference>
<feature type="transmembrane region" description="Helical" evidence="1">
    <location>
        <begin position="12"/>
        <end position="29"/>
    </location>
</feature>
<keyword evidence="1" id="KW-0472">Membrane</keyword>
<evidence type="ECO:0000313" key="2">
    <source>
        <dbReference type="EMBL" id="MBU2691685.1"/>
    </source>
</evidence>
<protein>
    <recommendedName>
        <fullName evidence="4">Lipopolysaccharide-assembly</fullName>
    </recommendedName>
</protein>
<proteinExistence type="predicted"/>
<reference evidence="2" key="1">
    <citation type="submission" date="2021-05" db="EMBL/GenBank/DDBJ databases">
        <title>Energy efficiency and biological interactions define the core microbiome of deep oligotrophic groundwater.</title>
        <authorList>
            <person name="Mehrshad M."/>
            <person name="Lopez-Fernandez M."/>
            <person name="Bell E."/>
            <person name="Bernier-Latmani R."/>
            <person name="Bertilsson S."/>
            <person name="Dopson M."/>
        </authorList>
    </citation>
    <scope>NUCLEOTIDE SEQUENCE</scope>
    <source>
        <strain evidence="2">Modern_marine.mb.64</strain>
    </source>
</reference>
<evidence type="ECO:0000256" key="1">
    <source>
        <dbReference type="SAM" id="Phobius"/>
    </source>
</evidence>
<dbReference type="InterPro" id="IPR007485">
    <property type="entry name" value="LPS_assembly_LptE"/>
</dbReference>
<evidence type="ECO:0000313" key="3">
    <source>
        <dbReference type="Proteomes" id="UP000777784"/>
    </source>
</evidence>
<dbReference type="GO" id="GO:0019867">
    <property type="term" value="C:outer membrane"/>
    <property type="evidence" value="ECO:0007669"/>
    <property type="project" value="InterPro"/>
</dbReference>